<dbReference type="InterPro" id="IPR030700">
    <property type="entry name" value="N-end_Aminoacyl_Trfase"/>
</dbReference>
<dbReference type="EMBL" id="FOLH01000002">
    <property type="protein sequence ID" value="SFC05101.1"/>
    <property type="molecule type" value="Genomic_DNA"/>
</dbReference>
<comment type="catalytic activity">
    <reaction evidence="4">
        <text>N-terminal L-aspartyl-[protein] + L-leucyl-tRNA(Leu) = N-terminal L-leucyl-L-aspartyl-[protein] + tRNA(Leu) + H(+)</text>
        <dbReference type="Rhea" id="RHEA:50420"/>
        <dbReference type="Rhea" id="RHEA-COMP:9613"/>
        <dbReference type="Rhea" id="RHEA-COMP:9622"/>
        <dbReference type="Rhea" id="RHEA-COMP:12669"/>
        <dbReference type="Rhea" id="RHEA-COMP:12674"/>
        <dbReference type="ChEBI" id="CHEBI:15378"/>
        <dbReference type="ChEBI" id="CHEBI:64720"/>
        <dbReference type="ChEBI" id="CHEBI:78442"/>
        <dbReference type="ChEBI" id="CHEBI:78494"/>
        <dbReference type="ChEBI" id="CHEBI:133042"/>
        <dbReference type="EC" id="2.3.2.29"/>
    </reaction>
</comment>
<evidence type="ECO:0000256" key="3">
    <source>
        <dbReference type="ARBA" id="ARBA00023315"/>
    </source>
</evidence>
<evidence type="ECO:0000259" key="6">
    <source>
        <dbReference type="Pfam" id="PF04377"/>
    </source>
</evidence>
<feature type="domain" description="N-end rule aminoacyl transferase C-terminal" evidence="6">
    <location>
        <begin position="111"/>
        <end position="233"/>
    </location>
</feature>
<dbReference type="GO" id="GO:0071596">
    <property type="term" value="P:ubiquitin-dependent protein catabolic process via the N-end rule pathway"/>
    <property type="evidence" value="ECO:0007669"/>
    <property type="project" value="InterPro"/>
</dbReference>
<dbReference type="NCBIfam" id="NF002341">
    <property type="entry name" value="PRK01305.1-1"/>
    <property type="match status" value="1"/>
</dbReference>
<evidence type="ECO:0000313" key="8">
    <source>
        <dbReference type="Proteomes" id="UP000199058"/>
    </source>
</evidence>
<name>A0A1I1G0R8_9GAMM</name>
<evidence type="ECO:0000256" key="2">
    <source>
        <dbReference type="ARBA" id="ARBA00022679"/>
    </source>
</evidence>
<dbReference type="SUPFAM" id="SSF55729">
    <property type="entry name" value="Acyl-CoA N-acyltransferases (Nat)"/>
    <property type="match status" value="1"/>
</dbReference>
<dbReference type="PIRSF" id="PIRSF037208">
    <property type="entry name" value="ATE_pro_prd"/>
    <property type="match status" value="1"/>
</dbReference>
<dbReference type="Proteomes" id="UP000199058">
    <property type="component" value="Unassembled WGS sequence"/>
</dbReference>
<dbReference type="GO" id="GO:0008914">
    <property type="term" value="F:leucyl-tRNA--protein transferase activity"/>
    <property type="evidence" value="ECO:0007669"/>
    <property type="project" value="UniProtKB-UniRule"/>
</dbReference>
<dbReference type="NCBIfam" id="NF002342">
    <property type="entry name" value="PRK01305.1-3"/>
    <property type="match status" value="1"/>
</dbReference>
<comment type="function">
    <text evidence="4">Functions in the N-end rule pathway of protein degradation where it conjugates Leu from its aminoacyl-tRNA to the N-termini of proteins containing an N-terminal aspartate or glutamate.</text>
</comment>
<dbReference type="RefSeq" id="WP_091960950.1">
    <property type="nucleotide sequence ID" value="NZ_FOLH01000002.1"/>
</dbReference>
<protein>
    <recommendedName>
        <fullName evidence="4">Aspartate/glutamate leucyltransferase</fullName>
        <ecNumber evidence="4">2.3.2.29</ecNumber>
    </recommendedName>
</protein>
<comment type="subcellular location">
    <subcellularLocation>
        <location evidence="4">Cytoplasm</location>
    </subcellularLocation>
</comment>
<dbReference type="PANTHER" id="PTHR21367">
    <property type="entry name" value="ARGININE-TRNA-PROTEIN TRANSFERASE 1"/>
    <property type="match status" value="1"/>
</dbReference>
<keyword evidence="8" id="KW-1185">Reference proteome</keyword>
<keyword evidence="3 4" id="KW-0012">Acyltransferase</keyword>
<sequence>MTSNTPGEKAFSLRFYQTMPHACSYLPNREATTLFLDPQQPLTLEVYDSLTQVGFRRSGRHLYRPHCQNCNACQSVRISVPEFKPSRQQRKIWNRNQDLTAWVVNTRFTEEYYALYEEYLEARHADGDMYPPSVEQFRSFLLLSEPWARLVEFRDEQHQLLAVAAMDRLSRGLSAIYTFYSPEENRRSLGVYAVLWQIELAKKLGLPHVYLGYWIKNCRKMNYKQNYQPLEILQQQEWIPFKEAND</sequence>
<evidence type="ECO:0000256" key="1">
    <source>
        <dbReference type="ARBA" id="ARBA00022490"/>
    </source>
</evidence>
<evidence type="ECO:0000256" key="4">
    <source>
        <dbReference type="HAMAP-Rule" id="MF_00689"/>
    </source>
</evidence>
<dbReference type="NCBIfam" id="NF002345">
    <property type="entry name" value="PRK01305.2-2"/>
    <property type="match status" value="1"/>
</dbReference>
<organism evidence="7 8">
    <name type="scientific">Marinospirillum celere</name>
    <dbReference type="NCBI Taxonomy" id="1122252"/>
    <lineage>
        <taxon>Bacteria</taxon>
        <taxon>Pseudomonadati</taxon>
        <taxon>Pseudomonadota</taxon>
        <taxon>Gammaproteobacteria</taxon>
        <taxon>Oceanospirillales</taxon>
        <taxon>Oceanospirillaceae</taxon>
        <taxon>Marinospirillum</taxon>
    </lineage>
</organism>
<dbReference type="GO" id="GO:0005737">
    <property type="term" value="C:cytoplasm"/>
    <property type="evidence" value="ECO:0007669"/>
    <property type="project" value="UniProtKB-SubCell"/>
</dbReference>
<dbReference type="Pfam" id="PF04377">
    <property type="entry name" value="ATE_C"/>
    <property type="match status" value="1"/>
</dbReference>
<dbReference type="STRING" id="1122252.SAMN05660443_1327"/>
<evidence type="ECO:0000259" key="5">
    <source>
        <dbReference type="Pfam" id="PF04376"/>
    </source>
</evidence>
<comment type="similarity">
    <text evidence="4">Belongs to the R-transferase family. Bpt subfamily.</text>
</comment>
<dbReference type="InterPro" id="IPR016181">
    <property type="entry name" value="Acyl_CoA_acyltransferase"/>
</dbReference>
<dbReference type="InterPro" id="IPR007471">
    <property type="entry name" value="N-end_Aminoacyl_Trfase_N"/>
</dbReference>
<evidence type="ECO:0000313" key="7">
    <source>
        <dbReference type="EMBL" id="SFC05101.1"/>
    </source>
</evidence>
<accession>A0A1I1G0R8</accession>
<dbReference type="NCBIfam" id="NF002346">
    <property type="entry name" value="PRK01305.2-3"/>
    <property type="match status" value="1"/>
</dbReference>
<gene>
    <name evidence="4" type="primary">bpt</name>
    <name evidence="7" type="ORF">SAMN05660443_1327</name>
</gene>
<reference evidence="7 8" key="1">
    <citation type="submission" date="2016-10" db="EMBL/GenBank/DDBJ databases">
        <authorList>
            <person name="de Groot N.N."/>
        </authorList>
    </citation>
    <scope>NUCLEOTIDE SEQUENCE [LARGE SCALE GENOMIC DNA]</scope>
    <source>
        <strain evidence="7 8">DSM 18438</strain>
    </source>
</reference>
<proteinExistence type="inferred from homology"/>
<dbReference type="PANTHER" id="PTHR21367:SF1">
    <property type="entry name" value="ARGINYL-TRNA--PROTEIN TRANSFERASE 1"/>
    <property type="match status" value="1"/>
</dbReference>
<dbReference type="AlphaFoldDB" id="A0A1I1G0R8"/>
<keyword evidence="1 4" id="KW-0963">Cytoplasm</keyword>
<dbReference type="HAMAP" id="MF_00689">
    <property type="entry name" value="Bpt"/>
    <property type="match status" value="1"/>
</dbReference>
<keyword evidence="2 4" id="KW-0808">Transferase</keyword>
<dbReference type="InterPro" id="IPR017138">
    <property type="entry name" value="Asp_Glu_LeuTrfase"/>
</dbReference>
<feature type="domain" description="N-end aminoacyl transferase N-terminal" evidence="5">
    <location>
        <begin position="21"/>
        <end position="91"/>
    </location>
</feature>
<dbReference type="InterPro" id="IPR007472">
    <property type="entry name" value="N-end_Aminoacyl_Trfase_C"/>
</dbReference>
<dbReference type="Pfam" id="PF04376">
    <property type="entry name" value="ATE_N"/>
    <property type="match status" value="1"/>
</dbReference>
<comment type="catalytic activity">
    <reaction evidence="4">
        <text>N-terminal L-glutamyl-[protein] + L-leucyl-tRNA(Leu) = N-terminal L-leucyl-L-glutamyl-[protein] + tRNA(Leu) + H(+)</text>
        <dbReference type="Rhea" id="RHEA:50412"/>
        <dbReference type="Rhea" id="RHEA-COMP:9613"/>
        <dbReference type="Rhea" id="RHEA-COMP:9622"/>
        <dbReference type="Rhea" id="RHEA-COMP:12664"/>
        <dbReference type="Rhea" id="RHEA-COMP:12668"/>
        <dbReference type="ChEBI" id="CHEBI:15378"/>
        <dbReference type="ChEBI" id="CHEBI:64721"/>
        <dbReference type="ChEBI" id="CHEBI:78442"/>
        <dbReference type="ChEBI" id="CHEBI:78494"/>
        <dbReference type="ChEBI" id="CHEBI:133041"/>
        <dbReference type="EC" id="2.3.2.29"/>
    </reaction>
</comment>
<dbReference type="GO" id="GO:0004057">
    <property type="term" value="F:arginyl-tRNA--protein transferase activity"/>
    <property type="evidence" value="ECO:0007669"/>
    <property type="project" value="InterPro"/>
</dbReference>
<dbReference type="OrthoDB" id="9782022at2"/>
<dbReference type="EC" id="2.3.2.29" evidence="4"/>